<reference evidence="2" key="1">
    <citation type="submission" date="2021-01" db="EMBL/GenBank/DDBJ databases">
        <title>Modified the classification status of verrucomicrobia.</title>
        <authorList>
            <person name="Feng X."/>
        </authorList>
    </citation>
    <scope>NUCLEOTIDE SEQUENCE</scope>
    <source>
        <strain evidence="2">KCTC 13126</strain>
    </source>
</reference>
<dbReference type="EMBL" id="JAENIL010000017">
    <property type="protein sequence ID" value="MBK1877313.1"/>
    <property type="molecule type" value="Genomic_DNA"/>
</dbReference>
<dbReference type="AlphaFoldDB" id="A0A934VR71"/>
<dbReference type="RefSeq" id="WP_200355528.1">
    <property type="nucleotide sequence ID" value="NZ_JAENIL010000017.1"/>
</dbReference>
<evidence type="ECO:0000313" key="3">
    <source>
        <dbReference type="Proteomes" id="UP000617628"/>
    </source>
</evidence>
<feature type="chain" id="PRO_5037159907" description="Outer membrane protein beta-barrel domain-containing protein" evidence="1">
    <location>
        <begin position="31"/>
        <end position="244"/>
    </location>
</feature>
<evidence type="ECO:0000313" key="2">
    <source>
        <dbReference type="EMBL" id="MBK1877313.1"/>
    </source>
</evidence>
<protein>
    <recommendedName>
        <fullName evidence="4">Outer membrane protein beta-barrel domain-containing protein</fullName>
    </recommendedName>
</protein>
<sequence length="244" mass="26520">MKNTSARAPKTPIIVAMAAVFTLGLTSIHASDEEAEKHPDDPTKIITRIGVGYTDRFQVNGSLGLDETKMLNARVSEDLDEWRIGGSWLFDFGIVNFNFSQTDLEEEGATKNNYSLGTFVPLSVFGYEPGGVQIFPMLGYSYNEGEFPHYGDPVGNPNEFVLMNADSHGGYLGAAALKPLGDNYSVTAFGGGSLGSDDYSGYWVGVGAGYKVNDQHSFKAFAIYADDDFGTEEKIGIAYTYEFD</sequence>
<name>A0A934VR71_9BACT</name>
<keyword evidence="1" id="KW-0732">Signal</keyword>
<feature type="signal peptide" evidence="1">
    <location>
        <begin position="1"/>
        <end position="30"/>
    </location>
</feature>
<dbReference type="Proteomes" id="UP000617628">
    <property type="component" value="Unassembled WGS sequence"/>
</dbReference>
<evidence type="ECO:0000256" key="1">
    <source>
        <dbReference type="SAM" id="SignalP"/>
    </source>
</evidence>
<proteinExistence type="predicted"/>
<gene>
    <name evidence="2" type="ORF">JIN87_10560</name>
</gene>
<evidence type="ECO:0008006" key="4">
    <source>
        <dbReference type="Google" id="ProtNLM"/>
    </source>
</evidence>
<organism evidence="2 3">
    <name type="scientific">Pelagicoccus mobilis</name>
    <dbReference type="NCBI Taxonomy" id="415221"/>
    <lineage>
        <taxon>Bacteria</taxon>
        <taxon>Pseudomonadati</taxon>
        <taxon>Verrucomicrobiota</taxon>
        <taxon>Opitutia</taxon>
        <taxon>Puniceicoccales</taxon>
        <taxon>Pelagicoccaceae</taxon>
        <taxon>Pelagicoccus</taxon>
    </lineage>
</organism>
<comment type="caution">
    <text evidence="2">The sequence shown here is derived from an EMBL/GenBank/DDBJ whole genome shotgun (WGS) entry which is preliminary data.</text>
</comment>
<accession>A0A934VR71</accession>
<keyword evidence="3" id="KW-1185">Reference proteome</keyword>